<sequence length="135" mass="15259">MIAAVDSSIILDILLNDQEYVEQSMNLLVKYHLKGSIIISPIVFSECAASLKNPDIFGDIMDEMGLQYQPLTPDICKLAAKFWHQYRIKGGARKRILADFLNGAHAQIIAGILLTRDRGFYKNYFTELQIIAPKK</sequence>
<evidence type="ECO:0000313" key="9">
    <source>
        <dbReference type="EMBL" id="OGL43176.1"/>
    </source>
</evidence>
<evidence type="ECO:0000256" key="7">
    <source>
        <dbReference type="ARBA" id="ARBA00038093"/>
    </source>
</evidence>
<name>A0A1F7RNP8_9BACT</name>
<dbReference type="Proteomes" id="UP000179266">
    <property type="component" value="Unassembled WGS sequence"/>
</dbReference>
<gene>
    <name evidence="9" type="ORF">A2161_04210</name>
</gene>
<keyword evidence="4" id="KW-0479">Metal-binding</keyword>
<protein>
    <recommendedName>
        <fullName evidence="8">PIN domain-containing protein</fullName>
    </recommendedName>
</protein>
<comment type="caution">
    <text evidence="9">The sequence shown here is derived from an EMBL/GenBank/DDBJ whole genome shotgun (WGS) entry which is preliminary data.</text>
</comment>
<evidence type="ECO:0000256" key="4">
    <source>
        <dbReference type="ARBA" id="ARBA00022723"/>
    </source>
</evidence>
<dbReference type="CDD" id="cd09854">
    <property type="entry name" value="PIN_VapC-like"/>
    <property type="match status" value="1"/>
</dbReference>
<organism evidence="9 10">
    <name type="scientific">Candidatus Schekmanbacteria bacterium RBG_13_48_7</name>
    <dbReference type="NCBI Taxonomy" id="1817878"/>
    <lineage>
        <taxon>Bacteria</taxon>
        <taxon>Candidatus Schekmaniibacteriota</taxon>
    </lineage>
</organism>
<reference evidence="9 10" key="1">
    <citation type="journal article" date="2016" name="Nat. Commun.">
        <title>Thousands of microbial genomes shed light on interconnected biogeochemical processes in an aquifer system.</title>
        <authorList>
            <person name="Anantharaman K."/>
            <person name="Brown C.T."/>
            <person name="Hug L.A."/>
            <person name="Sharon I."/>
            <person name="Castelle C.J."/>
            <person name="Probst A.J."/>
            <person name="Thomas B.C."/>
            <person name="Singh A."/>
            <person name="Wilkins M.J."/>
            <person name="Karaoz U."/>
            <person name="Brodie E.L."/>
            <person name="Williams K.H."/>
            <person name="Hubbard S.S."/>
            <person name="Banfield J.F."/>
        </authorList>
    </citation>
    <scope>NUCLEOTIDE SEQUENCE [LARGE SCALE GENOMIC DNA]</scope>
</reference>
<proteinExistence type="inferred from homology"/>
<keyword evidence="3" id="KW-0540">Nuclease</keyword>
<keyword evidence="6" id="KW-0460">Magnesium</keyword>
<dbReference type="GO" id="GO:0004518">
    <property type="term" value="F:nuclease activity"/>
    <property type="evidence" value="ECO:0007669"/>
    <property type="project" value="UniProtKB-KW"/>
</dbReference>
<dbReference type="Gene3D" id="3.40.50.1010">
    <property type="entry name" value="5'-nuclease"/>
    <property type="match status" value="1"/>
</dbReference>
<dbReference type="EMBL" id="MGDD01000289">
    <property type="protein sequence ID" value="OGL43176.1"/>
    <property type="molecule type" value="Genomic_DNA"/>
</dbReference>
<accession>A0A1F7RNP8</accession>
<keyword evidence="2" id="KW-1277">Toxin-antitoxin system</keyword>
<feature type="domain" description="PIN" evidence="8">
    <location>
        <begin position="5"/>
        <end position="124"/>
    </location>
</feature>
<dbReference type="PANTHER" id="PTHR33653:SF1">
    <property type="entry name" value="RIBONUCLEASE VAPC2"/>
    <property type="match status" value="1"/>
</dbReference>
<evidence type="ECO:0000256" key="6">
    <source>
        <dbReference type="ARBA" id="ARBA00022842"/>
    </source>
</evidence>
<dbReference type="GO" id="GO:0016787">
    <property type="term" value="F:hydrolase activity"/>
    <property type="evidence" value="ECO:0007669"/>
    <property type="project" value="UniProtKB-KW"/>
</dbReference>
<comment type="cofactor">
    <cofactor evidence="1">
        <name>Mg(2+)</name>
        <dbReference type="ChEBI" id="CHEBI:18420"/>
    </cofactor>
</comment>
<evidence type="ECO:0000256" key="3">
    <source>
        <dbReference type="ARBA" id="ARBA00022722"/>
    </source>
</evidence>
<dbReference type="PANTHER" id="PTHR33653">
    <property type="entry name" value="RIBONUCLEASE VAPC2"/>
    <property type="match status" value="1"/>
</dbReference>
<dbReference type="Pfam" id="PF01850">
    <property type="entry name" value="PIN"/>
    <property type="match status" value="1"/>
</dbReference>
<evidence type="ECO:0000256" key="2">
    <source>
        <dbReference type="ARBA" id="ARBA00022649"/>
    </source>
</evidence>
<dbReference type="InterPro" id="IPR029060">
    <property type="entry name" value="PIN-like_dom_sf"/>
</dbReference>
<dbReference type="InterPro" id="IPR050556">
    <property type="entry name" value="Type_II_TA_system_RNase"/>
</dbReference>
<evidence type="ECO:0000313" key="10">
    <source>
        <dbReference type="Proteomes" id="UP000179266"/>
    </source>
</evidence>
<evidence type="ECO:0000256" key="5">
    <source>
        <dbReference type="ARBA" id="ARBA00022801"/>
    </source>
</evidence>
<dbReference type="GO" id="GO:0046872">
    <property type="term" value="F:metal ion binding"/>
    <property type="evidence" value="ECO:0007669"/>
    <property type="project" value="UniProtKB-KW"/>
</dbReference>
<evidence type="ECO:0000256" key="1">
    <source>
        <dbReference type="ARBA" id="ARBA00001946"/>
    </source>
</evidence>
<dbReference type="SUPFAM" id="SSF88723">
    <property type="entry name" value="PIN domain-like"/>
    <property type="match status" value="1"/>
</dbReference>
<dbReference type="InterPro" id="IPR002716">
    <property type="entry name" value="PIN_dom"/>
</dbReference>
<dbReference type="AlphaFoldDB" id="A0A1F7RNP8"/>
<keyword evidence="5" id="KW-0378">Hydrolase</keyword>
<comment type="similarity">
    <text evidence="7">Belongs to the PINc/VapC protein family.</text>
</comment>
<evidence type="ECO:0000259" key="8">
    <source>
        <dbReference type="Pfam" id="PF01850"/>
    </source>
</evidence>